<keyword evidence="1" id="KW-0812">Transmembrane</keyword>
<accession>A0A9P1IR86</accession>
<name>A0A9P1IR86_9PELO</name>
<feature type="transmembrane region" description="Helical" evidence="1">
    <location>
        <begin position="21"/>
        <end position="44"/>
    </location>
</feature>
<sequence length="141" mass="16665">MNRMHTFEKCDNFSDTLIIEILNISTLLLIFITNWIYISIYRLVKQLNDQATEMCFIYQFSPISIHQLFYTITICLSQLLIHLDYQNIIISQIFDMSMFALYHLLPFVISMSYIASKQNLRHFFRSTILSVFAHSETAFNG</sequence>
<dbReference type="AlphaFoldDB" id="A0A9P1IR86"/>
<protein>
    <submittedName>
        <fullName evidence="2">Uncharacterized protein</fullName>
    </submittedName>
</protein>
<evidence type="ECO:0000313" key="3">
    <source>
        <dbReference type="Proteomes" id="UP001152747"/>
    </source>
</evidence>
<proteinExistence type="predicted"/>
<comment type="caution">
    <text evidence="2">The sequence shown here is derived from an EMBL/GenBank/DDBJ whole genome shotgun (WGS) entry which is preliminary data.</text>
</comment>
<keyword evidence="1" id="KW-1133">Transmembrane helix</keyword>
<reference evidence="2" key="1">
    <citation type="submission" date="2022-11" db="EMBL/GenBank/DDBJ databases">
        <authorList>
            <person name="Kikuchi T."/>
        </authorList>
    </citation>
    <scope>NUCLEOTIDE SEQUENCE</scope>
    <source>
        <strain evidence="2">PS1010</strain>
    </source>
</reference>
<dbReference type="OrthoDB" id="5877717at2759"/>
<organism evidence="2 3">
    <name type="scientific">Caenorhabditis angaria</name>
    <dbReference type="NCBI Taxonomy" id="860376"/>
    <lineage>
        <taxon>Eukaryota</taxon>
        <taxon>Metazoa</taxon>
        <taxon>Ecdysozoa</taxon>
        <taxon>Nematoda</taxon>
        <taxon>Chromadorea</taxon>
        <taxon>Rhabditida</taxon>
        <taxon>Rhabditina</taxon>
        <taxon>Rhabditomorpha</taxon>
        <taxon>Rhabditoidea</taxon>
        <taxon>Rhabditidae</taxon>
        <taxon>Peloderinae</taxon>
        <taxon>Caenorhabditis</taxon>
    </lineage>
</organism>
<feature type="transmembrane region" description="Helical" evidence="1">
    <location>
        <begin position="93"/>
        <end position="115"/>
    </location>
</feature>
<dbReference type="Proteomes" id="UP001152747">
    <property type="component" value="Unassembled WGS sequence"/>
</dbReference>
<dbReference type="EMBL" id="CANHGI010000004">
    <property type="protein sequence ID" value="CAI5448889.1"/>
    <property type="molecule type" value="Genomic_DNA"/>
</dbReference>
<evidence type="ECO:0000256" key="1">
    <source>
        <dbReference type="SAM" id="Phobius"/>
    </source>
</evidence>
<feature type="transmembrane region" description="Helical" evidence="1">
    <location>
        <begin position="56"/>
        <end position="81"/>
    </location>
</feature>
<keyword evidence="3" id="KW-1185">Reference proteome</keyword>
<keyword evidence="1" id="KW-0472">Membrane</keyword>
<gene>
    <name evidence="2" type="ORF">CAMP_LOCUS11526</name>
</gene>
<evidence type="ECO:0000313" key="2">
    <source>
        <dbReference type="EMBL" id="CAI5448889.1"/>
    </source>
</evidence>